<evidence type="ECO:0000256" key="3">
    <source>
        <dbReference type="ARBA" id="ARBA00012601"/>
    </source>
</evidence>
<dbReference type="Pfam" id="PF26133">
    <property type="entry name" value="DUF8039"/>
    <property type="match status" value="1"/>
</dbReference>
<evidence type="ECO:0000313" key="12">
    <source>
        <dbReference type="EMBL" id="KAK9075313.1"/>
    </source>
</evidence>
<accession>A0AAP0H580</accession>
<dbReference type="InterPro" id="IPR012341">
    <property type="entry name" value="6hp_glycosidase-like_sf"/>
</dbReference>
<evidence type="ECO:0000259" key="11">
    <source>
        <dbReference type="Pfam" id="PF26133"/>
    </source>
</evidence>
<feature type="domain" description="Glycoside hydrolase family 9" evidence="10">
    <location>
        <begin position="47"/>
        <end position="248"/>
    </location>
</feature>
<evidence type="ECO:0000256" key="8">
    <source>
        <dbReference type="ARBA" id="ARBA00023295"/>
    </source>
</evidence>
<comment type="caution">
    <text evidence="12">The sequence shown here is derived from an EMBL/GenBank/DDBJ whole genome shotgun (WGS) entry which is preliminary data.</text>
</comment>
<keyword evidence="6" id="KW-0143">Chaperone</keyword>
<evidence type="ECO:0000256" key="5">
    <source>
        <dbReference type="ARBA" id="ARBA00023001"/>
    </source>
</evidence>
<gene>
    <name evidence="12" type="ORF">SSX86_003636</name>
</gene>
<evidence type="ECO:0000259" key="10">
    <source>
        <dbReference type="Pfam" id="PF00759"/>
    </source>
</evidence>
<comment type="catalytic activity">
    <reaction evidence="1">
        <text>Endohydrolysis of (1-&gt;4)-beta-D-glucosidic linkages in cellulose, lichenin and cereal beta-D-glucans.</text>
        <dbReference type="EC" id="3.2.1.4"/>
    </reaction>
</comment>
<dbReference type="Pfam" id="PF01025">
    <property type="entry name" value="GrpE"/>
    <property type="match status" value="1"/>
</dbReference>
<dbReference type="SUPFAM" id="SSF48208">
    <property type="entry name" value="Six-hairpin glycosidases"/>
    <property type="match status" value="1"/>
</dbReference>
<keyword evidence="9" id="KW-0624">Polysaccharide degradation</keyword>
<organism evidence="12 13">
    <name type="scientific">Deinandra increscens subsp. villosa</name>
    <dbReference type="NCBI Taxonomy" id="3103831"/>
    <lineage>
        <taxon>Eukaryota</taxon>
        <taxon>Viridiplantae</taxon>
        <taxon>Streptophyta</taxon>
        <taxon>Embryophyta</taxon>
        <taxon>Tracheophyta</taxon>
        <taxon>Spermatophyta</taxon>
        <taxon>Magnoliopsida</taxon>
        <taxon>eudicotyledons</taxon>
        <taxon>Gunneridae</taxon>
        <taxon>Pentapetalae</taxon>
        <taxon>asterids</taxon>
        <taxon>campanulids</taxon>
        <taxon>Asterales</taxon>
        <taxon>Asteraceae</taxon>
        <taxon>Asteroideae</taxon>
        <taxon>Heliantheae alliance</taxon>
        <taxon>Madieae</taxon>
        <taxon>Madiinae</taxon>
        <taxon>Deinandra</taxon>
    </lineage>
</organism>
<keyword evidence="4" id="KW-0378">Hydrolase</keyword>
<dbReference type="GO" id="GO:0000774">
    <property type="term" value="F:adenyl-nucleotide exchange factor activity"/>
    <property type="evidence" value="ECO:0007669"/>
    <property type="project" value="InterPro"/>
</dbReference>
<dbReference type="Gene3D" id="1.50.10.10">
    <property type="match status" value="1"/>
</dbReference>
<evidence type="ECO:0000256" key="4">
    <source>
        <dbReference type="ARBA" id="ARBA00022801"/>
    </source>
</evidence>
<keyword evidence="8" id="KW-0326">Glycosidase</keyword>
<evidence type="ECO:0000256" key="1">
    <source>
        <dbReference type="ARBA" id="ARBA00000966"/>
    </source>
</evidence>
<dbReference type="GO" id="GO:0051087">
    <property type="term" value="F:protein-folding chaperone binding"/>
    <property type="evidence" value="ECO:0007669"/>
    <property type="project" value="InterPro"/>
</dbReference>
<reference evidence="12 13" key="1">
    <citation type="submission" date="2024-04" db="EMBL/GenBank/DDBJ databases">
        <title>The reference genome of an endangered Asteraceae, Deinandra increscens subsp. villosa, native to the Central Coast of California.</title>
        <authorList>
            <person name="Guilliams M."/>
            <person name="Hasenstab-Lehman K."/>
            <person name="Meyer R."/>
            <person name="Mcevoy S."/>
        </authorList>
    </citation>
    <scope>NUCLEOTIDE SEQUENCE [LARGE SCALE GENOMIC DNA]</scope>
    <source>
        <tissue evidence="12">Leaf</tissue>
    </source>
</reference>
<proteinExistence type="inferred from homology"/>
<dbReference type="Pfam" id="PF00759">
    <property type="entry name" value="Glyco_hydro_9"/>
    <property type="match status" value="1"/>
</dbReference>
<dbReference type="GO" id="GO:0030245">
    <property type="term" value="P:cellulose catabolic process"/>
    <property type="evidence" value="ECO:0007669"/>
    <property type="project" value="UniProtKB-KW"/>
</dbReference>
<evidence type="ECO:0000256" key="2">
    <source>
        <dbReference type="ARBA" id="ARBA00007072"/>
    </source>
</evidence>
<dbReference type="SUPFAM" id="SSF51064">
    <property type="entry name" value="Head domain of nucleotide exchange factor GrpE"/>
    <property type="match status" value="1"/>
</dbReference>
<dbReference type="Gene3D" id="2.30.22.10">
    <property type="entry name" value="Head domain of nucleotide exchange factor GrpE"/>
    <property type="match status" value="1"/>
</dbReference>
<dbReference type="InterPro" id="IPR000740">
    <property type="entry name" value="GrpE"/>
</dbReference>
<dbReference type="EMBL" id="JBCNJP010000007">
    <property type="protein sequence ID" value="KAK9075313.1"/>
    <property type="molecule type" value="Genomic_DNA"/>
</dbReference>
<protein>
    <recommendedName>
        <fullName evidence="3">cellulase</fullName>
        <ecNumber evidence="3">3.2.1.4</ecNumber>
    </recommendedName>
</protein>
<dbReference type="GO" id="GO:0042803">
    <property type="term" value="F:protein homodimerization activity"/>
    <property type="evidence" value="ECO:0007669"/>
    <property type="project" value="InterPro"/>
</dbReference>
<evidence type="ECO:0000256" key="9">
    <source>
        <dbReference type="ARBA" id="ARBA00023326"/>
    </source>
</evidence>
<dbReference type="PANTHER" id="PTHR22298">
    <property type="entry name" value="ENDO-1,4-BETA-GLUCANASE"/>
    <property type="match status" value="1"/>
</dbReference>
<dbReference type="GO" id="GO:0008810">
    <property type="term" value="F:cellulase activity"/>
    <property type="evidence" value="ECO:0007669"/>
    <property type="project" value="UniProtKB-EC"/>
</dbReference>
<dbReference type="EC" id="3.2.1.4" evidence="3"/>
<dbReference type="InterPro" id="IPR008928">
    <property type="entry name" value="6-hairpin_glycosidase_sf"/>
</dbReference>
<evidence type="ECO:0000256" key="6">
    <source>
        <dbReference type="ARBA" id="ARBA00023186"/>
    </source>
</evidence>
<keyword evidence="13" id="KW-1185">Reference proteome</keyword>
<feature type="domain" description="DUF8039" evidence="11">
    <location>
        <begin position="274"/>
        <end position="339"/>
    </location>
</feature>
<evidence type="ECO:0000313" key="13">
    <source>
        <dbReference type="Proteomes" id="UP001408789"/>
    </source>
</evidence>
<dbReference type="GO" id="GO:0006457">
    <property type="term" value="P:protein folding"/>
    <property type="evidence" value="ECO:0007669"/>
    <property type="project" value="InterPro"/>
</dbReference>
<keyword evidence="7" id="KW-0119">Carbohydrate metabolism</keyword>
<evidence type="ECO:0000256" key="7">
    <source>
        <dbReference type="ARBA" id="ARBA00023277"/>
    </source>
</evidence>
<dbReference type="AlphaFoldDB" id="A0AAP0H580"/>
<dbReference type="Proteomes" id="UP001408789">
    <property type="component" value="Unassembled WGS sequence"/>
</dbReference>
<comment type="similarity">
    <text evidence="2">Belongs to the glycosyl hydrolase 9 (cellulase E) family.</text>
</comment>
<name>A0AAP0H580_9ASTR</name>
<keyword evidence="5" id="KW-0136">Cellulose degradation</keyword>
<dbReference type="InterPro" id="IPR009012">
    <property type="entry name" value="GrpE_head"/>
</dbReference>
<dbReference type="InterPro" id="IPR058352">
    <property type="entry name" value="DUF8039"/>
</dbReference>
<dbReference type="InterPro" id="IPR001701">
    <property type="entry name" value="Glyco_hydro_9"/>
</dbReference>
<sequence>MREESTEFEDGVVIQEFRKGFRIGETLLRPSMVKVSAGPGPENTEPVADGDSDHYCWERPEDMTTPRTTYKLDIEHPGSDLAGETAAAMAAAAIAFRPYSSSYSDLLLVHTKQLFWFADRFRGLFTDSIPSAKEFYTSSCYSDELLWAASWLFRATKDGSYLKYVVDNAASMGGTGWAVKEFSWDIYVGVIMANGNHSPTHSRESQKNGTANEANKHEAVGELIKKKKHAAKGTIVPNVENQLLTKQGDQLQMKQTQPNNLKQGAKWNHASQQQESQTRKCRLCHLDRRTIVAEGTVEFSKDIQMVHFKQVDDKFYKVSIDKVLSNRNAACLPYPIPGATTVM</sequence>